<evidence type="ECO:0000313" key="2">
    <source>
        <dbReference type="Proteomes" id="UP000518188"/>
    </source>
</evidence>
<reference evidence="1 2" key="1">
    <citation type="submission" date="2020-04" db="EMBL/GenBank/DDBJ databases">
        <title>MicrobeNet Type strains.</title>
        <authorList>
            <person name="Nicholson A.C."/>
        </authorList>
    </citation>
    <scope>NUCLEOTIDE SEQUENCE [LARGE SCALE GENOMIC DNA]</scope>
    <source>
        <strain evidence="1 2">ATCC 700731</strain>
    </source>
</reference>
<dbReference type="AlphaFoldDB" id="A0A7X6MNK9"/>
<gene>
    <name evidence="1" type="ORF">HGA11_13765</name>
</gene>
<protein>
    <submittedName>
        <fullName evidence="1">Uncharacterized protein</fullName>
    </submittedName>
</protein>
<proteinExistence type="predicted"/>
<comment type="caution">
    <text evidence="1">The sequence shown here is derived from an EMBL/GenBank/DDBJ whole genome shotgun (WGS) entry which is preliminary data.</text>
</comment>
<name>A0A7X6MNK9_9MYCO</name>
<evidence type="ECO:0000313" key="1">
    <source>
        <dbReference type="EMBL" id="NKZ12047.1"/>
    </source>
</evidence>
<dbReference type="EMBL" id="JAAXPJ010000005">
    <property type="protein sequence ID" value="NKZ12047.1"/>
    <property type="molecule type" value="Genomic_DNA"/>
</dbReference>
<dbReference type="RefSeq" id="WP_162563237.1">
    <property type="nucleotide sequence ID" value="NZ_HG322953.1"/>
</dbReference>
<organism evidence="1 2">
    <name type="scientific">Mycolicibacterium septicum DSM 44393</name>
    <dbReference type="NCBI Taxonomy" id="1341646"/>
    <lineage>
        <taxon>Bacteria</taxon>
        <taxon>Bacillati</taxon>
        <taxon>Actinomycetota</taxon>
        <taxon>Actinomycetes</taxon>
        <taxon>Mycobacteriales</taxon>
        <taxon>Mycobacteriaceae</taxon>
        <taxon>Mycolicibacterium</taxon>
    </lineage>
</organism>
<dbReference type="Proteomes" id="UP000518188">
    <property type="component" value="Unassembled WGS sequence"/>
</dbReference>
<sequence length="108" mass="11314">MPMSPLCARVAAAPISRFDRPTTLFHVIAADKSAYDTDVLDTRVVPGGGVMGTQLRAAGLTLGDLGTVEGRSEIRAVTCPEVIATIHRNDFQACAGAAVAKYVRLQSG</sequence>
<accession>A0A7X6MNK9</accession>